<comment type="caution">
    <text evidence="2">The sequence shown here is derived from an EMBL/GenBank/DDBJ whole genome shotgun (WGS) entry which is preliminary data.</text>
</comment>
<accession>A0A4R1QI38</accession>
<sequence length="127" mass="14683">MLRLFFCLIVGFVSGYLMIAWTPLTVPFVFGTFITELIFNPLKTFLALVCFLIGFVANALLIRSAIRQTICLWKRKGVRIGELVFSYSAFASFYALSTMNAEKTFVFFLFSFIYGMMTMDIFIERKR</sequence>
<evidence type="ECO:0000313" key="3">
    <source>
        <dbReference type="Proteomes" id="UP000295658"/>
    </source>
</evidence>
<protein>
    <submittedName>
        <fullName evidence="2">Uncharacterized protein</fullName>
    </submittedName>
</protein>
<keyword evidence="3" id="KW-1185">Reference proteome</keyword>
<reference evidence="2 3" key="1">
    <citation type="submission" date="2019-03" db="EMBL/GenBank/DDBJ databases">
        <title>Genomic Encyclopedia of Type Strains, Phase IV (KMG-IV): sequencing the most valuable type-strain genomes for metagenomic binning, comparative biology and taxonomic classification.</title>
        <authorList>
            <person name="Goeker M."/>
        </authorList>
    </citation>
    <scope>NUCLEOTIDE SEQUENCE [LARGE SCALE GENOMIC DNA]</scope>
    <source>
        <strain evidence="2 3">DSM 24979</strain>
    </source>
</reference>
<dbReference type="RefSeq" id="WP_132947045.1">
    <property type="nucleotide sequence ID" value="NZ_SLUL01000001.1"/>
</dbReference>
<feature type="transmembrane region" description="Helical" evidence="1">
    <location>
        <begin position="105"/>
        <end position="123"/>
    </location>
</feature>
<keyword evidence="1" id="KW-1133">Transmembrane helix</keyword>
<dbReference type="Proteomes" id="UP000295658">
    <property type="component" value="Unassembled WGS sequence"/>
</dbReference>
<name>A0A4R1QI38_9BACL</name>
<gene>
    <name evidence="2" type="ORF">EDD69_101143</name>
</gene>
<dbReference type="EMBL" id="SLUL01000001">
    <property type="protein sequence ID" value="TCL53136.1"/>
    <property type="molecule type" value="Genomic_DNA"/>
</dbReference>
<keyword evidence="1" id="KW-0812">Transmembrane</keyword>
<evidence type="ECO:0000313" key="2">
    <source>
        <dbReference type="EMBL" id="TCL53136.1"/>
    </source>
</evidence>
<proteinExistence type="predicted"/>
<dbReference type="AlphaFoldDB" id="A0A4R1QI38"/>
<evidence type="ECO:0000256" key="1">
    <source>
        <dbReference type="SAM" id="Phobius"/>
    </source>
</evidence>
<feature type="transmembrane region" description="Helical" evidence="1">
    <location>
        <begin position="44"/>
        <end position="66"/>
    </location>
</feature>
<keyword evidence="1" id="KW-0472">Membrane</keyword>
<dbReference type="OrthoDB" id="2971634at2"/>
<feature type="transmembrane region" description="Helical" evidence="1">
    <location>
        <begin position="78"/>
        <end position="99"/>
    </location>
</feature>
<organism evidence="2 3">
    <name type="scientific">Thermolongibacillus altinsuensis</name>
    <dbReference type="NCBI Taxonomy" id="575256"/>
    <lineage>
        <taxon>Bacteria</taxon>
        <taxon>Bacillati</taxon>
        <taxon>Bacillota</taxon>
        <taxon>Bacilli</taxon>
        <taxon>Bacillales</taxon>
        <taxon>Anoxybacillaceae</taxon>
        <taxon>Thermolongibacillus</taxon>
    </lineage>
</organism>